<name>A0ACB8RQY9_9AGAM</name>
<evidence type="ECO:0000313" key="2">
    <source>
        <dbReference type="Proteomes" id="UP000814033"/>
    </source>
</evidence>
<sequence>MRLMRLQEPEGVSMDERMAARPAVLAHLLNSARSVLDALDQSGLDLVDPGNTDNATWVRSYKLSDEDESNSDHAEAVRAIDGIWHDAAIAKLLDCAGQFHLVDNAKYFLDAVGRIGAGAYVPTDEDMLKARAPVRSSSQAQLTMGTLSLHLFEIPMQNRHFKHIFDEATSIVFCASLADYDRGAPGATLEDSLVLFENVVNSRWFQRTSVLLVLTKLQLLKEKLPTMPLEKYAPDYEGGADFNKAAKYILSKYKSRNHALLSIYPAIVEAADPKEAHFKRSMFVTVQETILENALLASGILD</sequence>
<gene>
    <name evidence="1" type="ORF">FA95DRAFT_1403781</name>
</gene>
<organism evidence="1 2">
    <name type="scientific">Auriscalpium vulgare</name>
    <dbReference type="NCBI Taxonomy" id="40419"/>
    <lineage>
        <taxon>Eukaryota</taxon>
        <taxon>Fungi</taxon>
        <taxon>Dikarya</taxon>
        <taxon>Basidiomycota</taxon>
        <taxon>Agaricomycotina</taxon>
        <taxon>Agaricomycetes</taxon>
        <taxon>Russulales</taxon>
        <taxon>Auriscalpiaceae</taxon>
        <taxon>Auriscalpium</taxon>
    </lineage>
</organism>
<dbReference type="Proteomes" id="UP000814033">
    <property type="component" value="Unassembled WGS sequence"/>
</dbReference>
<evidence type="ECO:0000313" key="1">
    <source>
        <dbReference type="EMBL" id="KAI0046307.1"/>
    </source>
</evidence>
<dbReference type="EMBL" id="MU275929">
    <property type="protein sequence ID" value="KAI0046307.1"/>
    <property type="molecule type" value="Genomic_DNA"/>
</dbReference>
<proteinExistence type="predicted"/>
<accession>A0ACB8RQY9</accession>
<comment type="caution">
    <text evidence="1">The sequence shown here is derived from an EMBL/GenBank/DDBJ whole genome shotgun (WGS) entry which is preliminary data.</text>
</comment>
<reference evidence="1" key="2">
    <citation type="journal article" date="2022" name="New Phytol.">
        <title>Evolutionary transition to the ectomycorrhizal habit in the genomes of a hyperdiverse lineage of mushroom-forming fungi.</title>
        <authorList>
            <person name="Looney B."/>
            <person name="Miyauchi S."/>
            <person name="Morin E."/>
            <person name="Drula E."/>
            <person name="Courty P.E."/>
            <person name="Kohler A."/>
            <person name="Kuo A."/>
            <person name="LaButti K."/>
            <person name="Pangilinan J."/>
            <person name="Lipzen A."/>
            <person name="Riley R."/>
            <person name="Andreopoulos W."/>
            <person name="He G."/>
            <person name="Johnson J."/>
            <person name="Nolan M."/>
            <person name="Tritt A."/>
            <person name="Barry K.W."/>
            <person name="Grigoriev I.V."/>
            <person name="Nagy L.G."/>
            <person name="Hibbett D."/>
            <person name="Henrissat B."/>
            <person name="Matheny P.B."/>
            <person name="Labbe J."/>
            <person name="Martin F.M."/>
        </authorList>
    </citation>
    <scope>NUCLEOTIDE SEQUENCE</scope>
    <source>
        <strain evidence="1">FP105234-sp</strain>
    </source>
</reference>
<protein>
    <submittedName>
        <fullName evidence="1">Uncharacterized protein</fullName>
    </submittedName>
</protein>
<keyword evidence="2" id="KW-1185">Reference proteome</keyword>
<reference evidence="1" key="1">
    <citation type="submission" date="2021-02" db="EMBL/GenBank/DDBJ databases">
        <authorList>
            <consortium name="DOE Joint Genome Institute"/>
            <person name="Ahrendt S."/>
            <person name="Looney B.P."/>
            <person name="Miyauchi S."/>
            <person name="Morin E."/>
            <person name="Drula E."/>
            <person name="Courty P.E."/>
            <person name="Chicoki N."/>
            <person name="Fauchery L."/>
            <person name="Kohler A."/>
            <person name="Kuo A."/>
            <person name="Labutti K."/>
            <person name="Pangilinan J."/>
            <person name="Lipzen A."/>
            <person name="Riley R."/>
            <person name="Andreopoulos W."/>
            <person name="He G."/>
            <person name="Johnson J."/>
            <person name="Barry K.W."/>
            <person name="Grigoriev I.V."/>
            <person name="Nagy L."/>
            <person name="Hibbett D."/>
            <person name="Henrissat B."/>
            <person name="Matheny P.B."/>
            <person name="Labbe J."/>
            <person name="Martin F."/>
        </authorList>
    </citation>
    <scope>NUCLEOTIDE SEQUENCE</scope>
    <source>
        <strain evidence="1">FP105234-sp</strain>
    </source>
</reference>